<dbReference type="Gene3D" id="3.40.50.300">
    <property type="entry name" value="P-loop containing nucleotide triphosphate hydrolases"/>
    <property type="match status" value="1"/>
</dbReference>
<dbReference type="EMBL" id="BAABAL010000004">
    <property type="protein sequence ID" value="GAA3990824.1"/>
    <property type="molecule type" value="Genomic_DNA"/>
</dbReference>
<protein>
    <recommendedName>
        <fullName evidence="3">AAA domain-containing protein</fullName>
    </recommendedName>
</protein>
<dbReference type="Proteomes" id="UP001501747">
    <property type="component" value="Unassembled WGS sequence"/>
</dbReference>
<dbReference type="RefSeq" id="WP_344871028.1">
    <property type="nucleotide sequence ID" value="NZ_BAABAL010000004.1"/>
</dbReference>
<organism evidence="1 2">
    <name type="scientific">Allokutzneria multivorans</name>
    <dbReference type="NCBI Taxonomy" id="1142134"/>
    <lineage>
        <taxon>Bacteria</taxon>
        <taxon>Bacillati</taxon>
        <taxon>Actinomycetota</taxon>
        <taxon>Actinomycetes</taxon>
        <taxon>Pseudonocardiales</taxon>
        <taxon>Pseudonocardiaceae</taxon>
        <taxon>Allokutzneria</taxon>
    </lineage>
</organism>
<evidence type="ECO:0000313" key="2">
    <source>
        <dbReference type="Proteomes" id="UP001501747"/>
    </source>
</evidence>
<keyword evidence="2" id="KW-1185">Reference proteome</keyword>
<comment type="caution">
    <text evidence="1">The sequence shown here is derived from an EMBL/GenBank/DDBJ whole genome shotgun (WGS) entry which is preliminary data.</text>
</comment>
<sequence length="193" mass="21150">MPQLIHVNGPSGAGKSTFARAYADRHPGVLNLDIDQVASLVGGWREDFWRAFEAGRSLAVAMAETHLRTGHDVVMPQLVTGPHEIVEFEAAAGRAGAEYREVVLAVDKELMKQRFACRAGENASELDRRVDEVVTRGGGPVLLERIHDQLSAYVGTRPECTVVRTDDLRPDETYDAVVALLAQRSPSTFSRPD</sequence>
<evidence type="ECO:0000313" key="1">
    <source>
        <dbReference type="EMBL" id="GAA3990824.1"/>
    </source>
</evidence>
<evidence type="ECO:0008006" key="3">
    <source>
        <dbReference type="Google" id="ProtNLM"/>
    </source>
</evidence>
<dbReference type="Pfam" id="PF13671">
    <property type="entry name" value="AAA_33"/>
    <property type="match status" value="1"/>
</dbReference>
<reference evidence="2" key="1">
    <citation type="journal article" date="2019" name="Int. J. Syst. Evol. Microbiol.">
        <title>The Global Catalogue of Microorganisms (GCM) 10K type strain sequencing project: providing services to taxonomists for standard genome sequencing and annotation.</title>
        <authorList>
            <consortium name="The Broad Institute Genomics Platform"/>
            <consortium name="The Broad Institute Genome Sequencing Center for Infectious Disease"/>
            <person name="Wu L."/>
            <person name="Ma J."/>
        </authorList>
    </citation>
    <scope>NUCLEOTIDE SEQUENCE [LARGE SCALE GENOMIC DNA]</scope>
    <source>
        <strain evidence="2">JCM 17342</strain>
    </source>
</reference>
<dbReference type="SUPFAM" id="SSF52540">
    <property type="entry name" value="P-loop containing nucleoside triphosphate hydrolases"/>
    <property type="match status" value="1"/>
</dbReference>
<proteinExistence type="predicted"/>
<gene>
    <name evidence="1" type="ORF">GCM10022247_07070</name>
</gene>
<accession>A0ABP7R1I2</accession>
<dbReference type="InterPro" id="IPR027417">
    <property type="entry name" value="P-loop_NTPase"/>
</dbReference>
<name>A0ABP7R1I2_9PSEU</name>